<dbReference type="InterPro" id="IPR014777">
    <property type="entry name" value="4pyrrole_Mease_sub1"/>
</dbReference>
<accession>A0A0N9MSF8</accession>
<organism evidence="7 8">
    <name type="scientific">Gordonia phthalatica</name>
    <dbReference type="NCBI Taxonomy" id="1136941"/>
    <lineage>
        <taxon>Bacteria</taxon>
        <taxon>Bacillati</taxon>
        <taxon>Actinomycetota</taxon>
        <taxon>Actinomycetes</taxon>
        <taxon>Mycobacteriales</taxon>
        <taxon>Gordoniaceae</taxon>
        <taxon>Gordonia</taxon>
    </lineage>
</organism>
<dbReference type="InterPro" id="IPR029063">
    <property type="entry name" value="SAM-dependent_MTases_sf"/>
</dbReference>
<dbReference type="KEGG" id="goq:ACH46_17900"/>
<evidence type="ECO:0000256" key="5">
    <source>
        <dbReference type="ARBA" id="ARBA00022691"/>
    </source>
</evidence>
<dbReference type="PATRIC" id="fig|1136941.3.peg.3660"/>
<dbReference type="InterPro" id="IPR006365">
    <property type="entry name" value="Cbl_synth_CobL"/>
</dbReference>
<keyword evidence="3" id="KW-0489">Methyltransferase</keyword>
<reference evidence="7 8" key="2">
    <citation type="journal article" date="2017" name="Int. J. Syst. Evol. Microbiol.">
        <title>Gordonia phthalatica sp. nov., a di-n-butyl phthalate-degrading bacterium isolated from activated sludge.</title>
        <authorList>
            <person name="Jin D."/>
            <person name="Kong X."/>
            <person name="Jia M."/>
            <person name="Yu X."/>
            <person name="Wang X."/>
            <person name="Zhuang X."/>
            <person name="Deng Y."/>
            <person name="Bai Z."/>
        </authorList>
    </citation>
    <scope>NUCLEOTIDE SEQUENCE [LARGE SCALE GENOMIC DNA]</scope>
    <source>
        <strain evidence="7 8">QH-11</strain>
    </source>
</reference>
<protein>
    <recommendedName>
        <fullName evidence="6">Tetrapyrrole methylase domain-containing protein</fullName>
    </recommendedName>
</protein>
<evidence type="ECO:0000259" key="6">
    <source>
        <dbReference type="Pfam" id="PF00590"/>
    </source>
</evidence>
<dbReference type="AlphaFoldDB" id="A0A0N9MSF8"/>
<keyword evidence="5" id="KW-0949">S-adenosyl-L-methionine</keyword>
<evidence type="ECO:0000256" key="4">
    <source>
        <dbReference type="ARBA" id="ARBA00022679"/>
    </source>
</evidence>
<dbReference type="Proteomes" id="UP000063789">
    <property type="component" value="Chromosome"/>
</dbReference>
<keyword evidence="8" id="KW-1185">Reference proteome</keyword>
<dbReference type="PANTHER" id="PTHR43182:SF1">
    <property type="entry name" value="COBALT-PRECORRIN-7 C(5)-METHYLTRANSFERASE"/>
    <property type="match status" value="1"/>
</dbReference>
<dbReference type="CDD" id="cd02440">
    <property type="entry name" value="AdoMet_MTases"/>
    <property type="match status" value="1"/>
</dbReference>
<dbReference type="InterPro" id="IPR014008">
    <property type="entry name" value="Cbl_synth_MTase_CbiT"/>
</dbReference>
<dbReference type="GO" id="GO:0008276">
    <property type="term" value="F:protein methyltransferase activity"/>
    <property type="evidence" value="ECO:0007669"/>
    <property type="project" value="InterPro"/>
</dbReference>
<dbReference type="InterPro" id="IPR050714">
    <property type="entry name" value="Cobalamin_biosynth_MTase"/>
</dbReference>
<dbReference type="SUPFAM" id="SSF53335">
    <property type="entry name" value="S-adenosyl-L-methionine-dependent methyltransferases"/>
    <property type="match status" value="1"/>
</dbReference>
<evidence type="ECO:0000256" key="2">
    <source>
        <dbReference type="ARBA" id="ARBA00022573"/>
    </source>
</evidence>
<dbReference type="NCBIfam" id="TIGR02467">
    <property type="entry name" value="CbiE"/>
    <property type="match status" value="1"/>
</dbReference>
<feature type="domain" description="Tetrapyrrole methylase" evidence="6">
    <location>
        <begin position="17"/>
        <end position="200"/>
    </location>
</feature>
<dbReference type="Gene3D" id="3.40.50.150">
    <property type="entry name" value="Vaccinia Virus protein VP39"/>
    <property type="match status" value="1"/>
</dbReference>
<evidence type="ECO:0000313" key="8">
    <source>
        <dbReference type="Proteomes" id="UP000063789"/>
    </source>
</evidence>
<dbReference type="NCBIfam" id="TIGR02469">
    <property type="entry name" value="CbiT"/>
    <property type="match status" value="1"/>
</dbReference>
<dbReference type="EMBL" id="CP011853">
    <property type="protein sequence ID" value="ALG86026.1"/>
    <property type="molecule type" value="Genomic_DNA"/>
</dbReference>
<evidence type="ECO:0000313" key="7">
    <source>
        <dbReference type="EMBL" id="ALG86026.1"/>
    </source>
</evidence>
<dbReference type="UniPathway" id="UPA00148"/>
<dbReference type="InterPro" id="IPR035996">
    <property type="entry name" value="4pyrrol_Methylase_sf"/>
</dbReference>
<name>A0A0N9MSF8_9ACTN</name>
<proteinExistence type="predicted"/>
<dbReference type="STRING" id="1136941.ACH46_17900"/>
<dbReference type="SUPFAM" id="SSF53790">
    <property type="entry name" value="Tetrapyrrole methylase"/>
    <property type="match status" value="1"/>
</dbReference>
<dbReference type="Pfam" id="PF00590">
    <property type="entry name" value="TP_methylase"/>
    <property type="match status" value="1"/>
</dbReference>
<evidence type="ECO:0000256" key="3">
    <source>
        <dbReference type="ARBA" id="ARBA00022603"/>
    </source>
</evidence>
<reference evidence="8" key="1">
    <citation type="submission" date="2015-06" db="EMBL/GenBank/DDBJ databases">
        <title>Complete genome sequence and metabolic analysis of phthalate degradation pathway in Gordonia sp. QH-11.</title>
        <authorList>
            <person name="Jin D."/>
            <person name="Kong X."/>
            <person name="Bai Z."/>
        </authorList>
    </citation>
    <scope>NUCLEOTIDE SEQUENCE [LARGE SCALE GENOMIC DNA]</scope>
    <source>
        <strain evidence="8">QH-11</strain>
    </source>
</reference>
<gene>
    <name evidence="7" type="ORF">ACH46_17900</name>
</gene>
<comment type="pathway">
    <text evidence="1">Cofactor biosynthesis; adenosylcobalamin biosynthesis.</text>
</comment>
<dbReference type="GO" id="GO:0009236">
    <property type="term" value="P:cobalamin biosynthetic process"/>
    <property type="evidence" value="ECO:0007669"/>
    <property type="project" value="UniProtKB-UniPathway"/>
</dbReference>
<dbReference type="GO" id="GO:0032259">
    <property type="term" value="P:methylation"/>
    <property type="evidence" value="ECO:0007669"/>
    <property type="project" value="UniProtKB-KW"/>
</dbReference>
<keyword evidence="2" id="KW-0169">Cobalamin biosynthesis</keyword>
<sequence>MESAVGARRGAAVTPPVTVIGVGADGWDGLVEPTRQRILDADVLLGGDRHLALIPPVDGQVRRPWPRPLSDLDGFLAEFGDARVVALASGDPFVSGIGTRLAAILGERLESIPAVSSVALARSRMRWSAESSTVVTLVGRDPNTLRRELAPGARLLVLSSDESTPAAVARILVEHGLGDSRVTVLGDLGAVDESRTEFTASDGPGTSIPRLHALAIEARGPAGPATSWATGLPDEAFEHDGQLTKRDQRASALSRLAPRPGALLWDVGAGAGSVAIEWLRAHPTTAAIAVEHHPDRAARIVRNAARLGVPRLRLVTGRAPDALADLPAPDAIFVGGGATADGLLDLCRDALTPGGRLVVHGVTFETEELLLAAFRAHGGELTRLSVEHAAPLGGRFHGWQPSRAVTQWAWTKPLTERENA</sequence>
<evidence type="ECO:0000256" key="1">
    <source>
        <dbReference type="ARBA" id="ARBA00004953"/>
    </source>
</evidence>
<dbReference type="CDD" id="cd11644">
    <property type="entry name" value="Precorrin-6Y-MT"/>
    <property type="match status" value="1"/>
</dbReference>
<dbReference type="Gene3D" id="3.40.1010.10">
    <property type="entry name" value="Cobalt-precorrin-4 Transmethylase, Domain 1"/>
    <property type="match status" value="1"/>
</dbReference>
<dbReference type="InterPro" id="IPR000878">
    <property type="entry name" value="4pyrrol_Mease"/>
</dbReference>
<dbReference type="PANTHER" id="PTHR43182">
    <property type="entry name" value="COBALT-PRECORRIN-6B C(15)-METHYLTRANSFERASE (DECARBOXYLATING)"/>
    <property type="match status" value="1"/>
</dbReference>
<dbReference type="InterPro" id="IPR012818">
    <property type="entry name" value="CbiE"/>
</dbReference>
<dbReference type="PIRSF" id="PIRSF036428">
    <property type="entry name" value="CobL"/>
    <property type="match status" value="1"/>
</dbReference>
<keyword evidence="4" id="KW-0808">Transferase</keyword>